<evidence type="ECO:0000313" key="1">
    <source>
        <dbReference type="EMBL" id="MBB6578848.1"/>
    </source>
</evidence>
<protein>
    <submittedName>
        <fullName evidence="1">Uncharacterized protein</fullName>
    </submittedName>
</protein>
<accession>A0ABR6RIF2</accession>
<evidence type="ECO:0000313" key="2">
    <source>
        <dbReference type="Proteomes" id="UP000562492"/>
    </source>
</evidence>
<proteinExistence type="predicted"/>
<sequence>MQHQLQTNLDALNNHGFGRAGMELPAYATELVAALPAHPSANDDDGYVDLAQRVRECGEW</sequence>
<comment type="caution">
    <text evidence="1">The sequence shown here is derived from an EMBL/GenBank/DDBJ whole genome shotgun (WGS) entry which is preliminary data.</text>
</comment>
<reference evidence="1 2" key="1">
    <citation type="submission" date="2020-08" db="EMBL/GenBank/DDBJ databases">
        <title>Functional genomics of gut bacteria from endangered species of beetles.</title>
        <authorList>
            <person name="Carlos-Shanley C."/>
        </authorList>
    </citation>
    <scope>NUCLEOTIDE SEQUENCE [LARGE SCALE GENOMIC DNA]</scope>
    <source>
        <strain evidence="1 2">S00124</strain>
    </source>
</reference>
<dbReference type="Proteomes" id="UP000562492">
    <property type="component" value="Unassembled WGS sequence"/>
</dbReference>
<keyword evidence="2" id="KW-1185">Reference proteome</keyword>
<name>A0ABR6RIF2_9BURK</name>
<dbReference type="RefSeq" id="WP_184709595.1">
    <property type="nucleotide sequence ID" value="NZ_JACHKZ010000019.1"/>
</dbReference>
<gene>
    <name evidence="1" type="ORF">HNP33_002950</name>
</gene>
<dbReference type="EMBL" id="JACHKZ010000019">
    <property type="protein sequence ID" value="MBB6578848.1"/>
    <property type="molecule type" value="Genomic_DNA"/>
</dbReference>
<organism evidence="1 2">
    <name type="scientific">Comamonas odontotermitis</name>
    <dbReference type="NCBI Taxonomy" id="379895"/>
    <lineage>
        <taxon>Bacteria</taxon>
        <taxon>Pseudomonadati</taxon>
        <taxon>Pseudomonadota</taxon>
        <taxon>Betaproteobacteria</taxon>
        <taxon>Burkholderiales</taxon>
        <taxon>Comamonadaceae</taxon>
        <taxon>Comamonas</taxon>
    </lineage>
</organism>